<feature type="compositionally biased region" description="Acidic residues" evidence="1">
    <location>
        <begin position="21"/>
        <end position="34"/>
    </location>
</feature>
<evidence type="ECO:0008006" key="4">
    <source>
        <dbReference type="Google" id="ProtNLM"/>
    </source>
</evidence>
<keyword evidence="3" id="KW-1185">Reference proteome</keyword>
<comment type="caution">
    <text evidence="2">The sequence shown here is derived from an EMBL/GenBank/DDBJ whole genome shotgun (WGS) entry which is preliminary data.</text>
</comment>
<organism evidence="2 3">
    <name type="scientific">Parvularcula lutaonensis</name>
    <dbReference type="NCBI Taxonomy" id="491923"/>
    <lineage>
        <taxon>Bacteria</taxon>
        <taxon>Pseudomonadati</taxon>
        <taxon>Pseudomonadota</taxon>
        <taxon>Alphaproteobacteria</taxon>
        <taxon>Parvularculales</taxon>
        <taxon>Parvularculaceae</taxon>
        <taxon>Parvularcula</taxon>
    </lineage>
</organism>
<dbReference type="EMBL" id="JBHRVA010000003">
    <property type="protein sequence ID" value="MFC3303161.1"/>
    <property type="molecule type" value="Genomic_DNA"/>
</dbReference>
<proteinExistence type="predicted"/>
<dbReference type="Proteomes" id="UP001595607">
    <property type="component" value="Unassembled WGS sequence"/>
</dbReference>
<dbReference type="InterPro" id="IPR036679">
    <property type="entry name" value="FlgN-like_sf"/>
</dbReference>
<feature type="region of interest" description="Disordered" evidence="1">
    <location>
        <begin position="1"/>
        <end position="42"/>
    </location>
</feature>
<evidence type="ECO:0000313" key="2">
    <source>
        <dbReference type="EMBL" id="MFC3303161.1"/>
    </source>
</evidence>
<evidence type="ECO:0000313" key="3">
    <source>
        <dbReference type="Proteomes" id="UP001595607"/>
    </source>
</evidence>
<gene>
    <name evidence="2" type="ORF">ACFONP_10500</name>
</gene>
<reference evidence="3" key="1">
    <citation type="journal article" date="2019" name="Int. J. Syst. Evol. Microbiol.">
        <title>The Global Catalogue of Microorganisms (GCM) 10K type strain sequencing project: providing services to taxonomists for standard genome sequencing and annotation.</title>
        <authorList>
            <consortium name="The Broad Institute Genomics Platform"/>
            <consortium name="The Broad Institute Genome Sequencing Center for Infectious Disease"/>
            <person name="Wu L."/>
            <person name="Ma J."/>
        </authorList>
    </citation>
    <scope>NUCLEOTIDE SEQUENCE [LARGE SCALE GENOMIC DNA]</scope>
    <source>
        <strain evidence="3">KCTC 22245</strain>
    </source>
</reference>
<feature type="compositionally biased region" description="Basic and acidic residues" evidence="1">
    <location>
        <begin position="1"/>
        <end position="20"/>
    </location>
</feature>
<name>A0ABV7MD87_9PROT</name>
<sequence>MSKTTRIDTDSFFPEFRRDEEIDEAVAEEAPEQEEAPKNDPLVLKTMARLAELLGDETRLLREGNYEAFSELQREKGELIRQVERLEHSRHAMAEVEGMDQETLMLRLEDFNATVEKNMRSIGAVKDAITHVRTAAIRKLEDERGDGVYAKDGEKRSLHHLSFNDNKVKL</sequence>
<accession>A0ABV7MD87</accession>
<evidence type="ECO:0000256" key="1">
    <source>
        <dbReference type="SAM" id="MobiDB-lite"/>
    </source>
</evidence>
<dbReference type="RefSeq" id="WP_189575436.1">
    <property type="nucleotide sequence ID" value="NZ_BMXU01000002.1"/>
</dbReference>
<dbReference type="SUPFAM" id="SSF140566">
    <property type="entry name" value="FlgN-like"/>
    <property type="match status" value="1"/>
</dbReference>
<protein>
    <recommendedName>
        <fullName evidence="4">Flagellar biosynthesis protein FlgN</fullName>
    </recommendedName>
</protein>
<dbReference type="Gene3D" id="1.20.58.300">
    <property type="entry name" value="FlgN-like"/>
    <property type="match status" value="1"/>
</dbReference>